<name>A0ABY8TJD5_TETOB</name>
<gene>
    <name evidence="2" type="ORF">OEZ85_007414</name>
</gene>
<dbReference type="Proteomes" id="UP001244341">
    <property type="component" value="Chromosome 1b"/>
</dbReference>
<feature type="compositionally biased region" description="Low complexity" evidence="1">
    <location>
        <begin position="30"/>
        <end position="51"/>
    </location>
</feature>
<dbReference type="EMBL" id="CP126208">
    <property type="protein sequence ID" value="WIA07936.1"/>
    <property type="molecule type" value="Genomic_DNA"/>
</dbReference>
<keyword evidence="3" id="KW-1185">Reference proteome</keyword>
<evidence type="ECO:0000313" key="2">
    <source>
        <dbReference type="EMBL" id="WIA07936.1"/>
    </source>
</evidence>
<reference evidence="2 3" key="1">
    <citation type="submission" date="2023-05" db="EMBL/GenBank/DDBJ databases">
        <title>A 100% complete, gapless, phased diploid assembly of the Scenedesmus obliquus UTEX 3031 genome.</title>
        <authorList>
            <person name="Biondi T.C."/>
            <person name="Hanschen E.R."/>
            <person name="Kwon T."/>
            <person name="Eng W."/>
            <person name="Kruse C.P.S."/>
            <person name="Koehler S.I."/>
            <person name="Kunde Y."/>
            <person name="Gleasner C.D."/>
            <person name="You Mak K.T."/>
            <person name="Polle J."/>
            <person name="Hovde B.T."/>
            <person name="Starkenburg S.R."/>
        </authorList>
    </citation>
    <scope>NUCLEOTIDE SEQUENCE [LARGE SCALE GENOMIC DNA]</scope>
    <source>
        <strain evidence="2 3">DOE0152z</strain>
    </source>
</reference>
<feature type="compositionally biased region" description="Polar residues" evidence="1">
    <location>
        <begin position="19"/>
        <end position="28"/>
    </location>
</feature>
<organism evidence="2 3">
    <name type="scientific">Tetradesmus obliquus</name>
    <name type="common">Green alga</name>
    <name type="synonym">Acutodesmus obliquus</name>
    <dbReference type="NCBI Taxonomy" id="3088"/>
    <lineage>
        <taxon>Eukaryota</taxon>
        <taxon>Viridiplantae</taxon>
        <taxon>Chlorophyta</taxon>
        <taxon>core chlorophytes</taxon>
        <taxon>Chlorophyceae</taxon>
        <taxon>CS clade</taxon>
        <taxon>Sphaeropleales</taxon>
        <taxon>Scenedesmaceae</taxon>
        <taxon>Tetradesmus</taxon>
    </lineage>
</organism>
<protein>
    <submittedName>
        <fullName evidence="2">Uncharacterized protein</fullName>
    </submittedName>
</protein>
<evidence type="ECO:0000256" key="1">
    <source>
        <dbReference type="SAM" id="MobiDB-lite"/>
    </source>
</evidence>
<sequence length="160" mass="17518">MEQNQLLDCIDIRLEPHIKSSNSVQGGSPASRLLASEQQQQQQQALQQLASKVHHHVALARSSPGLRASSESIISEANPGGGSSCHDARSRRFSKDGSGPSDPLYRVRKTDRVARFQKMQQAWQKDRYLNTGASRNGPSGISSSRPATTPSVRSKPSWED</sequence>
<feature type="compositionally biased region" description="Basic and acidic residues" evidence="1">
    <location>
        <begin position="86"/>
        <end position="95"/>
    </location>
</feature>
<evidence type="ECO:0000313" key="3">
    <source>
        <dbReference type="Proteomes" id="UP001244341"/>
    </source>
</evidence>
<accession>A0ABY8TJD5</accession>
<feature type="compositionally biased region" description="Polar residues" evidence="1">
    <location>
        <begin position="131"/>
        <end position="154"/>
    </location>
</feature>
<feature type="region of interest" description="Disordered" evidence="1">
    <location>
        <begin position="18"/>
        <end position="160"/>
    </location>
</feature>
<proteinExistence type="predicted"/>